<dbReference type="Proteomes" id="UP001596022">
    <property type="component" value="Unassembled WGS sequence"/>
</dbReference>
<comment type="caution">
    <text evidence="2">The sequence shown here is derived from an EMBL/GenBank/DDBJ whole genome shotgun (WGS) entry which is preliminary data.</text>
</comment>
<dbReference type="InterPro" id="IPR011990">
    <property type="entry name" value="TPR-like_helical_dom_sf"/>
</dbReference>
<dbReference type="Pfam" id="PF18801">
    <property type="entry name" value="RapH_N"/>
    <property type="match status" value="1"/>
</dbReference>
<accession>A0ABV9GNN2</accession>
<dbReference type="SUPFAM" id="SSF48452">
    <property type="entry name" value="TPR-like"/>
    <property type="match status" value="1"/>
</dbReference>
<dbReference type="PROSITE" id="PS50005">
    <property type="entry name" value="TPR"/>
    <property type="match status" value="1"/>
</dbReference>
<dbReference type="PANTHER" id="PTHR10098">
    <property type="entry name" value="RAPSYN-RELATED"/>
    <property type="match status" value="1"/>
</dbReference>
<evidence type="ECO:0000256" key="1">
    <source>
        <dbReference type="PROSITE-ProRule" id="PRU00339"/>
    </source>
</evidence>
<protein>
    <submittedName>
        <fullName evidence="2">Tetratricopeptide repeat protein</fullName>
    </submittedName>
</protein>
<keyword evidence="1" id="KW-0802">TPR repeat</keyword>
<evidence type="ECO:0000313" key="3">
    <source>
        <dbReference type="Proteomes" id="UP001596022"/>
    </source>
</evidence>
<reference evidence="3" key="1">
    <citation type="journal article" date="2019" name="Int. J. Syst. Evol. Microbiol.">
        <title>The Global Catalogue of Microorganisms (GCM) 10K type strain sequencing project: providing services to taxonomists for standard genome sequencing and annotation.</title>
        <authorList>
            <consortium name="The Broad Institute Genomics Platform"/>
            <consortium name="The Broad Institute Genome Sequencing Center for Infectious Disease"/>
            <person name="Wu L."/>
            <person name="Ma J."/>
        </authorList>
    </citation>
    <scope>NUCLEOTIDE SEQUENCE [LARGE SCALE GENOMIC DNA]</scope>
    <source>
        <strain evidence="3">CGMCC 1.16306</strain>
    </source>
</reference>
<organism evidence="2 3">
    <name type="scientific">Camelliibacillus cellulosilyticus</name>
    <dbReference type="NCBI Taxonomy" id="2174486"/>
    <lineage>
        <taxon>Bacteria</taxon>
        <taxon>Bacillati</taxon>
        <taxon>Bacillota</taxon>
        <taxon>Bacilli</taxon>
        <taxon>Bacillales</taxon>
        <taxon>Sporolactobacillaceae</taxon>
        <taxon>Camelliibacillus</taxon>
    </lineage>
</organism>
<dbReference type="InterPro" id="IPR019734">
    <property type="entry name" value="TPR_rpt"/>
</dbReference>
<dbReference type="SMART" id="SM00028">
    <property type="entry name" value="TPR"/>
    <property type="match status" value="5"/>
</dbReference>
<feature type="repeat" description="TPR" evidence="1">
    <location>
        <begin position="213"/>
        <end position="246"/>
    </location>
</feature>
<dbReference type="Pfam" id="PF13424">
    <property type="entry name" value="TPR_12"/>
    <property type="match status" value="1"/>
</dbReference>
<keyword evidence="3" id="KW-1185">Reference proteome</keyword>
<dbReference type="Gene3D" id="1.25.40.10">
    <property type="entry name" value="Tetratricopeptide repeat domain"/>
    <property type="match status" value="1"/>
</dbReference>
<proteinExistence type="predicted"/>
<evidence type="ECO:0000313" key="2">
    <source>
        <dbReference type="EMBL" id="MFC4618235.1"/>
    </source>
</evidence>
<name>A0ABV9GNN2_9BACL</name>
<dbReference type="RefSeq" id="WP_376845235.1">
    <property type="nucleotide sequence ID" value="NZ_JBHSFW010000001.1"/>
</dbReference>
<dbReference type="EMBL" id="JBHSFW010000001">
    <property type="protein sequence ID" value="MFC4618235.1"/>
    <property type="molecule type" value="Genomic_DNA"/>
</dbReference>
<sequence>MRDLHMPSMEVTNLLNDWYLSIKFQNINEANRMKKAIEEKKDELKQDQRNMIYYMLLDFRHHLLHRQFDQAASSLTEIELEKSKMDGLLTYYYLFFRGHYEYNLGHYESAIEIYQLAEEVLKYVPDNTERAEFHYSVGAAYFQIDFLTLALQHAKEALKIFKAQSTQTIRMADCYNLLGAIHTELQNYPAAIEYNQKTKDFIDRLDYHHELKSMTRQNLGILYSKIGESDKAIEYLKLALQFSQRLNNKLKLYYLLAKECFKESQIAAGRKWLSEGMDLAVSNSENVFVHRFRVLEAFYLKREEIETIVPEAIAYFKKLKLWDYVEGYSLDLAEYYREAGRHKEASEWLLAVARSRKRFSTK</sequence>
<gene>
    <name evidence="2" type="ORF">ACFO4N_05770</name>
</gene>